<dbReference type="InterPro" id="IPR036569">
    <property type="entry name" value="RpiB_LacA_LacB_sf"/>
</dbReference>
<evidence type="ECO:0000313" key="5">
    <source>
        <dbReference type="Proteomes" id="UP000024842"/>
    </source>
</evidence>
<keyword evidence="5" id="KW-1185">Reference proteome</keyword>
<dbReference type="GO" id="GO:0016861">
    <property type="term" value="F:intramolecular oxidoreductase activity, interconverting aldoses and ketoses"/>
    <property type="evidence" value="ECO:0007669"/>
    <property type="project" value="UniProtKB-ARBA"/>
</dbReference>
<feature type="binding site" evidence="3">
    <location>
        <begin position="75"/>
        <end position="79"/>
    </location>
    <ligand>
        <name>D-ribulose 5-phosphate</name>
        <dbReference type="ChEBI" id="CHEBI:58121"/>
    </ligand>
</feature>
<dbReference type="Proteomes" id="UP000024842">
    <property type="component" value="Unassembled WGS sequence"/>
</dbReference>
<gene>
    <name evidence="4" type="ORF">HE1_00421</name>
</gene>
<organism evidence="4 5">
    <name type="scientific">Holospora elegans E1</name>
    <dbReference type="NCBI Taxonomy" id="1427503"/>
    <lineage>
        <taxon>Bacteria</taxon>
        <taxon>Pseudomonadati</taxon>
        <taxon>Pseudomonadota</taxon>
        <taxon>Alphaproteobacteria</taxon>
        <taxon>Holosporales</taxon>
        <taxon>Holosporaceae</taxon>
        <taxon>Holospora</taxon>
    </lineage>
</organism>
<dbReference type="PANTHER" id="PTHR30345">
    <property type="entry name" value="RIBOSE-5-PHOSPHATE ISOMERASE B"/>
    <property type="match status" value="1"/>
</dbReference>
<dbReference type="EMBL" id="BAUP01000062">
    <property type="protein sequence ID" value="GAJ46099.1"/>
    <property type="molecule type" value="Genomic_DNA"/>
</dbReference>
<feature type="binding site" evidence="3">
    <location>
        <position position="141"/>
    </location>
    <ligand>
        <name>D-ribulose 5-phosphate</name>
        <dbReference type="ChEBI" id="CHEBI:58121"/>
    </ligand>
</feature>
<dbReference type="RefSeq" id="WP_006304064.1">
    <property type="nucleotide sequence ID" value="NZ_BAUP01000062.1"/>
</dbReference>
<dbReference type="Pfam" id="PF02502">
    <property type="entry name" value="LacAB_rpiB"/>
    <property type="match status" value="1"/>
</dbReference>
<keyword evidence="4" id="KW-0413">Isomerase</keyword>
<evidence type="ECO:0000313" key="4">
    <source>
        <dbReference type="EMBL" id="GAJ46099.1"/>
    </source>
</evidence>
<proteinExistence type="inferred from homology"/>
<sequence>MKKKNFNVCFGFDHAGKDLSFFLMEKLLDKGNIVLCPQRTCMEEDPSIPILYPAVVPLVVQEVLKKETWGVLVCGSGIGMSIAANRYLGIRAALCKDTSDAVLARQHNNANILVLAGRTLHPDSALHCLLEFLFTDFSYGRHSKRVEMLDHMPFIG</sequence>
<feature type="binding site" evidence="3">
    <location>
        <position position="118"/>
    </location>
    <ligand>
        <name>D-ribulose 5-phosphate</name>
        <dbReference type="ChEBI" id="CHEBI:58121"/>
    </ligand>
</feature>
<dbReference type="GO" id="GO:0005975">
    <property type="term" value="P:carbohydrate metabolic process"/>
    <property type="evidence" value="ECO:0007669"/>
    <property type="project" value="InterPro"/>
</dbReference>
<dbReference type="InterPro" id="IPR003500">
    <property type="entry name" value="RpiB_LacA_LacB"/>
</dbReference>
<feature type="active site" description="Proton acceptor" evidence="2">
    <location>
        <position position="74"/>
    </location>
</feature>
<evidence type="ECO:0000256" key="2">
    <source>
        <dbReference type="PIRSR" id="PIRSR005384-1"/>
    </source>
</evidence>
<dbReference type="NCBIfam" id="TIGR00689">
    <property type="entry name" value="rpiB_lacA_lacB"/>
    <property type="match status" value="1"/>
</dbReference>
<dbReference type="SUPFAM" id="SSF89623">
    <property type="entry name" value="Ribose/Galactose isomerase RpiB/AlsB"/>
    <property type="match status" value="1"/>
</dbReference>
<evidence type="ECO:0000256" key="3">
    <source>
        <dbReference type="PIRSR" id="PIRSR005384-2"/>
    </source>
</evidence>
<comment type="caution">
    <text evidence="4">The sequence shown here is derived from an EMBL/GenBank/DDBJ whole genome shotgun (WGS) entry which is preliminary data.</text>
</comment>
<comment type="similarity">
    <text evidence="1">Belongs to the LacAB/RpiB family.</text>
</comment>
<dbReference type="AlphaFoldDB" id="A0A023DY27"/>
<name>A0A023DY27_9PROT</name>
<feature type="binding site" evidence="3">
    <location>
        <position position="145"/>
    </location>
    <ligand>
        <name>D-ribulose 5-phosphate</name>
        <dbReference type="ChEBI" id="CHEBI:58121"/>
    </ligand>
</feature>
<dbReference type="PIRSF" id="PIRSF005384">
    <property type="entry name" value="RpiB_LacA_B"/>
    <property type="match status" value="1"/>
</dbReference>
<feature type="active site" description="Proton donor" evidence="2">
    <location>
        <position position="107"/>
    </location>
</feature>
<accession>A0A023DY27</accession>
<evidence type="ECO:0000256" key="1">
    <source>
        <dbReference type="ARBA" id="ARBA00008754"/>
    </source>
</evidence>
<feature type="binding site" evidence="3">
    <location>
        <begin position="13"/>
        <end position="14"/>
    </location>
    <ligand>
        <name>D-ribulose 5-phosphate</name>
        <dbReference type="ChEBI" id="CHEBI:58121"/>
    </ligand>
</feature>
<dbReference type="STRING" id="1427503.HE1_00421"/>
<dbReference type="PANTHER" id="PTHR30345:SF0">
    <property type="entry name" value="DNA DAMAGE-REPAIR_TOLERATION PROTEIN DRT102"/>
    <property type="match status" value="1"/>
</dbReference>
<feature type="binding site" evidence="3">
    <location>
        <position position="108"/>
    </location>
    <ligand>
        <name>D-ribulose 5-phosphate</name>
        <dbReference type="ChEBI" id="CHEBI:58121"/>
    </ligand>
</feature>
<dbReference type="OrthoDB" id="1778624at2"/>
<reference evidence="4 5" key="1">
    <citation type="journal article" date="2014" name="FEMS Microbiol. Lett.">
        <title>Draft genome sequences of three Holospora species (Holospora obtusa, Holospora undulata, and Holospora elegans), endonuclear symbiotic bacteria of the ciliate Paramecium caudatum.</title>
        <authorList>
            <person name="Dohra H."/>
            <person name="Tanaka K."/>
            <person name="Suzuki T."/>
            <person name="Fujishima M."/>
            <person name="Suzuki H."/>
        </authorList>
    </citation>
    <scope>NUCLEOTIDE SEQUENCE [LARGE SCALE GENOMIC DNA]</scope>
    <source>
        <strain evidence="4 5">E1</strain>
    </source>
</reference>
<protein>
    <submittedName>
        <fullName evidence="4">Putative sugar phosphate isomerase</fullName>
    </submittedName>
</protein>
<dbReference type="Gene3D" id="3.40.1400.10">
    <property type="entry name" value="Sugar-phosphate isomerase, RpiB/LacA/LacB"/>
    <property type="match status" value="1"/>
</dbReference>